<proteinExistence type="predicted"/>
<name>A0A2J4JDM1_NATGS</name>
<dbReference type="Proteomes" id="UP000234484">
    <property type="component" value="Unassembled WGS sequence"/>
</dbReference>
<evidence type="ECO:0000313" key="3">
    <source>
        <dbReference type="Proteomes" id="UP000234484"/>
    </source>
</evidence>
<protein>
    <recommendedName>
        <fullName evidence="4">C2H2-type domain-containing protein</fullName>
    </recommendedName>
</protein>
<accession>A0A2J4JDM1</accession>
<gene>
    <name evidence="2" type="ORF">CYV19_11875</name>
</gene>
<evidence type="ECO:0008006" key="4">
    <source>
        <dbReference type="Google" id="ProtNLM"/>
    </source>
</evidence>
<dbReference type="EMBL" id="PKKI01000033">
    <property type="protein sequence ID" value="PLK20011.1"/>
    <property type="molecule type" value="Genomic_DNA"/>
</dbReference>
<dbReference type="AlphaFoldDB" id="A0A2J4JDM1"/>
<sequence length="59" mass="6597">MTSRSTSHCNCRTDIRIARTTEPANCPDCETAFEHSLVEHPNSDHASSTHHGTRTYRGL</sequence>
<reference evidence="2 3" key="1">
    <citation type="submission" date="2017-12" db="EMBL/GenBank/DDBJ databases">
        <title>The characterization of oligonucleotides binding to NgAgo.</title>
        <authorList>
            <person name="Jiang L."/>
            <person name="He B."/>
            <person name="Kang J."/>
            <person name="Yu M."/>
            <person name="Li N."/>
            <person name="Fang Y."/>
            <person name="Tang Z."/>
            <person name="Wu P."/>
            <person name="Yao P."/>
            <person name="Huang J."/>
        </authorList>
    </citation>
    <scope>NUCLEOTIDE SEQUENCE [LARGE SCALE GENOMIC DNA]</scope>
    <source>
        <strain evidence="2 3">SP2</strain>
        <tissue evidence="2">Freeze-dried powder thallus</tissue>
    </source>
</reference>
<evidence type="ECO:0000313" key="2">
    <source>
        <dbReference type="EMBL" id="PLK20011.1"/>
    </source>
</evidence>
<organism evidence="2 3">
    <name type="scientific">Natronobacterium gregoryi (strain ATCC 43098 / DSM 3393 / CCM 3738 / CIP 104747 / IAM 13177 / JCM 8860 / NBRC 102187 / NCIMB 2189 / SP2)</name>
    <dbReference type="NCBI Taxonomy" id="797304"/>
    <lineage>
        <taxon>Archaea</taxon>
        <taxon>Methanobacteriati</taxon>
        <taxon>Methanobacteriota</taxon>
        <taxon>Stenosarchaea group</taxon>
        <taxon>Halobacteria</taxon>
        <taxon>Halobacteriales</taxon>
        <taxon>Natrialbaceae</taxon>
        <taxon>Natronobacterium</taxon>
    </lineage>
</organism>
<comment type="caution">
    <text evidence="2">The sequence shown here is derived from an EMBL/GenBank/DDBJ whole genome shotgun (WGS) entry which is preliminary data.</text>
</comment>
<feature type="region of interest" description="Disordered" evidence="1">
    <location>
        <begin position="40"/>
        <end position="59"/>
    </location>
</feature>
<evidence type="ECO:0000256" key="1">
    <source>
        <dbReference type="SAM" id="MobiDB-lite"/>
    </source>
</evidence>